<reference evidence="1 2" key="1">
    <citation type="journal article" date="2014" name="BMC Genomics">
        <title>Comparative genome sequencing reveals chemotype-specific gene clusters in the toxigenic black mold Stachybotrys.</title>
        <authorList>
            <person name="Semeiks J."/>
            <person name="Borek D."/>
            <person name="Otwinowski Z."/>
            <person name="Grishin N.V."/>
        </authorList>
    </citation>
    <scope>NUCLEOTIDE SEQUENCE [LARGE SCALE GENOMIC DNA]</scope>
    <source>
        <strain evidence="2">CBS 109288 / IBT 7711</strain>
    </source>
</reference>
<organism evidence="1 2">
    <name type="scientific">Stachybotrys chartarum (strain CBS 109288 / IBT 7711)</name>
    <name type="common">Toxic black mold</name>
    <name type="synonym">Stilbospora chartarum</name>
    <dbReference type="NCBI Taxonomy" id="1280523"/>
    <lineage>
        <taxon>Eukaryota</taxon>
        <taxon>Fungi</taxon>
        <taxon>Dikarya</taxon>
        <taxon>Ascomycota</taxon>
        <taxon>Pezizomycotina</taxon>
        <taxon>Sordariomycetes</taxon>
        <taxon>Hypocreomycetidae</taxon>
        <taxon>Hypocreales</taxon>
        <taxon>Stachybotryaceae</taxon>
        <taxon>Stachybotrys</taxon>
    </lineage>
</organism>
<dbReference type="OrthoDB" id="3758478at2759"/>
<evidence type="ECO:0008006" key="3">
    <source>
        <dbReference type="Google" id="ProtNLM"/>
    </source>
</evidence>
<protein>
    <recommendedName>
        <fullName evidence="3">SnoaL-like domain-containing protein</fullName>
    </recommendedName>
</protein>
<gene>
    <name evidence="1" type="ORF">S7711_08885</name>
</gene>
<proteinExistence type="predicted"/>
<evidence type="ECO:0000313" key="1">
    <source>
        <dbReference type="EMBL" id="KEY66067.1"/>
    </source>
</evidence>
<name>A0A084AL88_STACB</name>
<accession>A0A084AL88</accession>
<evidence type="ECO:0000313" key="2">
    <source>
        <dbReference type="Proteomes" id="UP000028045"/>
    </source>
</evidence>
<sequence length="154" mass="17243">MASTTSSTTTRERLEATSRAFLSAFEEGGAQNDPSIINRDVTADCRRHMLPASIYEAFGLPADFAFDTTKFQETFAKDLKVMKFKNNLMSNLVIDTEARRAAFTSIAEVHPHNGKTYQVEQAWVLYFNEDGSKVNKVIEFCDKEAILKMANAST</sequence>
<dbReference type="EMBL" id="KL648672">
    <property type="protein sequence ID" value="KEY66067.1"/>
    <property type="molecule type" value="Genomic_DNA"/>
</dbReference>
<dbReference type="AlphaFoldDB" id="A0A084AL88"/>
<keyword evidence="2" id="KW-1185">Reference proteome</keyword>
<dbReference type="Proteomes" id="UP000028045">
    <property type="component" value="Unassembled WGS sequence"/>
</dbReference>
<dbReference type="HOGENOM" id="CLU_120086_0_0_1"/>